<dbReference type="RefSeq" id="WP_245772721.1">
    <property type="nucleotide sequence ID" value="NZ_FRCF01000002.1"/>
</dbReference>
<sequence>MDVQILTFKGIPYQVKLNDGEEHRRQLDDRFINAVAEATLPEDNIIMGRKWEKIPTRYGTPEEVFAEVIEEVNALHDDETLKEMVSEAKSKQPPKPKAYRKVSIEEFKAAADWKERLSLLDHMENPDKDDYELLSLALQDGKMQVRRTAVYLLAMIENGETLPYLKMGLEDKAVPVRRTAGDGYSDLGLKEGLPDMYPLLDDASPIVRWRAAMFIYEVGDEESLPHLYEYKEDPQYDVRLQKEMAIARIEKGEAAMGSVWKQIQERER</sequence>
<dbReference type="InterPro" id="IPR025989">
    <property type="entry name" value="Virulence_F_dom"/>
</dbReference>
<gene>
    <name evidence="2" type="ORF">SAMN02745189_00356</name>
</gene>
<protein>
    <submittedName>
        <fullName evidence="2">Virulence factor</fullName>
    </submittedName>
</protein>
<proteinExistence type="predicted"/>
<feature type="domain" description="Virulence factor" evidence="1">
    <location>
        <begin position="7"/>
        <end position="85"/>
    </location>
</feature>
<dbReference type="Pfam" id="PF13646">
    <property type="entry name" value="HEAT_2"/>
    <property type="match status" value="1"/>
</dbReference>
<dbReference type="Pfam" id="PF13769">
    <property type="entry name" value="Virulence_fact"/>
    <property type="match status" value="1"/>
</dbReference>
<organism evidence="2 3">
    <name type="scientific">Lacicoccus alkaliphilus DSM 16010</name>
    <dbReference type="NCBI Taxonomy" id="1123231"/>
    <lineage>
        <taxon>Bacteria</taxon>
        <taxon>Bacillati</taxon>
        <taxon>Bacillota</taxon>
        <taxon>Bacilli</taxon>
        <taxon>Bacillales</taxon>
        <taxon>Salinicoccaceae</taxon>
        <taxon>Lacicoccus</taxon>
    </lineage>
</organism>
<evidence type="ECO:0000313" key="2">
    <source>
        <dbReference type="EMBL" id="SHL50471.1"/>
    </source>
</evidence>
<accession>A0A1M7B685</accession>
<dbReference type="Proteomes" id="UP000184206">
    <property type="component" value="Unassembled WGS sequence"/>
</dbReference>
<dbReference type="SUPFAM" id="SSF48371">
    <property type="entry name" value="ARM repeat"/>
    <property type="match status" value="1"/>
</dbReference>
<keyword evidence="3" id="KW-1185">Reference proteome</keyword>
<name>A0A1M7B685_9BACL</name>
<evidence type="ECO:0000313" key="3">
    <source>
        <dbReference type="Proteomes" id="UP000184206"/>
    </source>
</evidence>
<evidence type="ECO:0000259" key="1">
    <source>
        <dbReference type="Pfam" id="PF13769"/>
    </source>
</evidence>
<dbReference type="EMBL" id="FRCF01000002">
    <property type="protein sequence ID" value="SHL50471.1"/>
    <property type="molecule type" value="Genomic_DNA"/>
</dbReference>
<reference evidence="2 3" key="1">
    <citation type="submission" date="2016-11" db="EMBL/GenBank/DDBJ databases">
        <authorList>
            <person name="Jaros S."/>
            <person name="Januszkiewicz K."/>
            <person name="Wedrychowicz H."/>
        </authorList>
    </citation>
    <scope>NUCLEOTIDE SEQUENCE [LARGE SCALE GENOMIC DNA]</scope>
    <source>
        <strain evidence="2 3">DSM 16010</strain>
    </source>
</reference>
<dbReference type="AlphaFoldDB" id="A0A1M7B685"/>
<dbReference type="Gene3D" id="1.25.10.10">
    <property type="entry name" value="Leucine-rich Repeat Variant"/>
    <property type="match status" value="1"/>
</dbReference>
<dbReference type="InterPro" id="IPR016024">
    <property type="entry name" value="ARM-type_fold"/>
</dbReference>
<dbReference type="STRING" id="1123231.SAMN02745189_00356"/>
<dbReference type="InterPro" id="IPR011989">
    <property type="entry name" value="ARM-like"/>
</dbReference>
<dbReference type="SMART" id="SM00567">
    <property type="entry name" value="EZ_HEAT"/>
    <property type="match status" value="2"/>
</dbReference>
<dbReference type="InterPro" id="IPR004155">
    <property type="entry name" value="PBS_lyase_HEAT"/>
</dbReference>